<keyword evidence="1" id="KW-0805">Transcription regulation</keyword>
<keyword evidence="2" id="KW-0238">DNA-binding</keyword>
<dbReference type="eggNOG" id="COG1733">
    <property type="taxonomic scope" value="Bacteria"/>
</dbReference>
<dbReference type="Pfam" id="PF01638">
    <property type="entry name" value="HxlR"/>
    <property type="match status" value="1"/>
</dbReference>
<dbReference type="Gene3D" id="1.10.10.10">
    <property type="entry name" value="Winged helix-like DNA-binding domain superfamily/Winged helix DNA-binding domain"/>
    <property type="match status" value="1"/>
</dbReference>
<evidence type="ECO:0000256" key="2">
    <source>
        <dbReference type="ARBA" id="ARBA00023125"/>
    </source>
</evidence>
<dbReference type="STRING" id="202956.BJN41_11455"/>
<dbReference type="InterPro" id="IPR002577">
    <property type="entry name" value="HTH_HxlR"/>
</dbReference>
<accession>A0A1E8E025</accession>
<dbReference type="PROSITE" id="PS51118">
    <property type="entry name" value="HTH_HXLR"/>
    <property type="match status" value="1"/>
</dbReference>
<dbReference type="RefSeq" id="WP_019837560.1">
    <property type="nucleotide sequence ID" value="NZ_CP183897.1"/>
</dbReference>
<evidence type="ECO:0000259" key="4">
    <source>
        <dbReference type="PROSITE" id="PS51118"/>
    </source>
</evidence>
<dbReference type="PANTHER" id="PTHR33204">
    <property type="entry name" value="TRANSCRIPTIONAL REGULATOR, MARR FAMILY"/>
    <property type="match status" value="1"/>
</dbReference>
<gene>
    <name evidence="5" type="ORF">BJN41_11455</name>
</gene>
<evidence type="ECO:0000256" key="3">
    <source>
        <dbReference type="ARBA" id="ARBA00023163"/>
    </source>
</evidence>
<dbReference type="EMBL" id="MKQS01000021">
    <property type="protein sequence ID" value="OFE42929.1"/>
    <property type="molecule type" value="Genomic_DNA"/>
</dbReference>
<evidence type="ECO:0000313" key="6">
    <source>
        <dbReference type="Proteomes" id="UP000186931"/>
    </source>
</evidence>
<reference evidence="5 6" key="1">
    <citation type="submission" date="2016-10" db="EMBL/GenBank/DDBJ databases">
        <title>Genome of airborne Acinetobacter sp. 5-2Ac02 in the hospital environment: Species near to Acinetobacter towneri.</title>
        <authorList>
            <person name="Barbosa B."/>
            <person name="Fernandez-Garcia L."/>
            <person name="Gato E."/>
            <person name="Leao R."/>
            <person name="Albano R."/>
            <person name="Fernandez B."/>
            <person name="Fernandez-Cuenca F."/>
            <person name="Marques E."/>
            <person name="Tomas M."/>
        </authorList>
    </citation>
    <scope>NUCLEOTIDE SEQUENCE [LARGE SCALE GENOMIC DNA]</scope>
    <source>
        <strain evidence="5 6">5-2Ac02</strain>
    </source>
</reference>
<protein>
    <submittedName>
        <fullName evidence="5">Transcriptional regulator</fullName>
    </submittedName>
</protein>
<dbReference type="AlphaFoldDB" id="A0A1E8E025"/>
<evidence type="ECO:0000313" key="5">
    <source>
        <dbReference type="EMBL" id="OFE42929.1"/>
    </source>
</evidence>
<feature type="domain" description="HTH hxlR-type" evidence="4">
    <location>
        <begin position="11"/>
        <end position="108"/>
    </location>
</feature>
<evidence type="ECO:0000256" key="1">
    <source>
        <dbReference type="ARBA" id="ARBA00023015"/>
    </source>
</evidence>
<keyword evidence="3" id="KW-0804">Transcription</keyword>
<name>A0A1E8E025_9GAMM</name>
<sequence length="162" mass="19148">MKWDEIGEQPCSIARTLSVIGDRWTMLIIRNAFMGMHRFDDFQQHLGVTRHVLSDRLKRLVEHEILVKVPYVERQERFEYKLTEKGLELYPLMLSMANWADKWMDQGLGKPVEYIHKNCAKTFQPVVVCSECGEELHAKQVKPQFTSVYYQYIQAQQNLKQV</sequence>
<dbReference type="Proteomes" id="UP000186931">
    <property type="component" value="Unassembled WGS sequence"/>
</dbReference>
<dbReference type="PANTHER" id="PTHR33204:SF36">
    <property type="entry name" value="TRANSCRIPTIONAL REGULATORY PROTEIN"/>
    <property type="match status" value="1"/>
</dbReference>
<organism evidence="5 6">
    <name type="scientific">Acinetobacter towneri</name>
    <dbReference type="NCBI Taxonomy" id="202956"/>
    <lineage>
        <taxon>Bacteria</taxon>
        <taxon>Pseudomonadati</taxon>
        <taxon>Pseudomonadota</taxon>
        <taxon>Gammaproteobacteria</taxon>
        <taxon>Moraxellales</taxon>
        <taxon>Moraxellaceae</taxon>
        <taxon>Acinetobacter</taxon>
    </lineage>
</organism>
<proteinExistence type="predicted"/>
<dbReference type="GO" id="GO:0003677">
    <property type="term" value="F:DNA binding"/>
    <property type="evidence" value="ECO:0007669"/>
    <property type="project" value="UniProtKB-KW"/>
</dbReference>
<dbReference type="InterPro" id="IPR036388">
    <property type="entry name" value="WH-like_DNA-bd_sf"/>
</dbReference>
<comment type="caution">
    <text evidence="5">The sequence shown here is derived from an EMBL/GenBank/DDBJ whole genome shotgun (WGS) entry which is preliminary data.</text>
</comment>
<dbReference type="SUPFAM" id="SSF46785">
    <property type="entry name" value="Winged helix' DNA-binding domain"/>
    <property type="match status" value="1"/>
</dbReference>
<dbReference type="InterPro" id="IPR036390">
    <property type="entry name" value="WH_DNA-bd_sf"/>
</dbReference>